<keyword evidence="1" id="KW-0175">Coiled coil</keyword>
<sequence>MIGDEHQNAPTDVSGDVQDTDVQPSDDGGRKARKRTPKKVPSEKPVTRQIRRHTPSERAEKIRRIEDSLAKDGLSLKAAVEAVGISDQTYYQWKRAEKPADVSSTLSASSVPSVSSPSATPPASVGSELAELIKLEEENQRLRRLLGEKLRAENAELRRRLELD</sequence>
<comment type="caution">
    <text evidence="3">The sequence shown here is derived from an EMBL/GenBank/DDBJ whole genome shotgun (WGS) entry which is preliminary data.</text>
</comment>
<dbReference type="InterPro" id="IPR009057">
    <property type="entry name" value="Homeodomain-like_sf"/>
</dbReference>
<evidence type="ECO:0000313" key="3">
    <source>
        <dbReference type="EMBL" id="NHT75716.1"/>
    </source>
</evidence>
<dbReference type="InterPro" id="IPR002514">
    <property type="entry name" value="Transposase_8"/>
</dbReference>
<feature type="region of interest" description="Disordered" evidence="2">
    <location>
        <begin position="98"/>
        <end position="124"/>
    </location>
</feature>
<dbReference type="GO" id="GO:0003677">
    <property type="term" value="F:DNA binding"/>
    <property type="evidence" value="ECO:0007669"/>
    <property type="project" value="InterPro"/>
</dbReference>
<evidence type="ECO:0000256" key="2">
    <source>
        <dbReference type="SAM" id="MobiDB-lite"/>
    </source>
</evidence>
<reference evidence="3" key="1">
    <citation type="submission" date="2020-03" db="EMBL/GenBank/DDBJ databases">
        <title>Ferranicluibacter endophyticum gen. nov., sp. nov., a new genus isolated from Rubus ulmifolius Schott. stem.</title>
        <authorList>
            <person name="Roca-Couso R."/>
            <person name="Flores-Felix J.D."/>
            <person name="Igual J.M."/>
            <person name="Rivas R."/>
        </authorList>
    </citation>
    <scope>NUCLEOTIDE SEQUENCE</scope>
    <source>
        <strain evidence="3">CRRU44</strain>
    </source>
</reference>
<dbReference type="Proteomes" id="UP001155840">
    <property type="component" value="Unassembled WGS sequence"/>
</dbReference>
<accession>A0AA43ZEN2</accession>
<evidence type="ECO:0000313" key="4">
    <source>
        <dbReference type="Proteomes" id="UP001155840"/>
    </source>
</evidence>
<feature type="compositionally biased region" description="Low complexity" evidence="2">
    <location>
        <begin position="101"/>
        <end position="124"/>
    </location>
</feature>
<dbReference type="RefSeq" id="WP_110801635.1">
    <property type="nucleotide sequence ID" value="NZ_JAANCM010000003.1"/>
</dbReference>
<dbReference type="SUPFAM" id="SSF46689">
    <property type="entry name" value="Homeodomain-like"/>
    <property type="match status" value="1"/>
</dbReference>
<protein>
    <submittedName>
        <fullName evidence="3">Transposase</fullName>
    </submittedName>
</protein>
<feature type="region of interest" description="Disordered" evidence="2">
    <location>
        <begin position="1"/>
        <end position="63"/>
    </location>
</feature>
<gene>
    <name evidence="3" type="ORF">G8E10_08160</name>
</gene>
<organism evidence="3 4">
    <name type="scientific">Ferranicluibacter rubi</name>
    <dbReference type="NCBI Taxonomy" id="2715133"/>
    <lineage>
        <taxon>Bacteria</taxon>
        <taxon>Pseudomonadati</taxon>
        <taxon>Pseudomonadota</taxon>
        <taxon>Alphaproteobacteria</taxon>
        <taxon>Hyphomicrobiales</taxon>
        <taxon>Rhizobiaceae</taxon>
        <taxon>Ferranicluibacter</taxon>
    </lineage>
</organism>
<dbReference type="Pfam" id="PF01527">
    <property type="entry name" value="HTH_Tnp_1"/>
    <property type="match status" value="1"/>
</dbReference>
<name>A0AA43ZEN2_9HYPH</name>
<feature type="coiled-coil region" evidence="1">
    <location>
        <begin position="125"/>
        <end position="155"/>
    </location>
</feature>
<evidence type="ECO:0000256" key="1">
    <source>
        <dbReference type="SAM" id="Coils"/>
    </source>
</evidence>
<keyword evidence="4" id="KW-1185">Reference proteome</keyword>
<dbReference type="EMBL" id="JAANCM010000003">
    <property type="protein sequence ID" value="NHT75716.1"/>
    <property type="molecule type" value="Genomic_DNA"/>
</dbReference>
<proteinExistence type="predicted"/>
<dbReference type="AlphaFoldDB" id="A0AA43ZEN2"/>
<dbReference type="GO" id="GO:0006313">
    <property type="term" value="P:DNA transposition"/>
    <property type="evidence" value="ECO:0007669"/>
    <property type="project" value="InterPro"/>
</dbReference>
<dbReference type="GO" id="GO:0004803">
    <property type="term" value="F:transposase activity"/>
    <property type="evidence" value="ECO:0007669"/>
    <property type="project" value="InterPro"/>
</dbReference>
<feature type="compositionally biased region" description="Basic and acidic residues" evidence="2">
    <location>
        <begin position="54"/>
        <end position="63"/>
    </location>
</feature>